<accession>A0ABN2H5M7</accession>
<dbReference type="Pfam" id="PF01266">
    <property type="entry name" value="DAO"/>
    <property type="match status" value="1"/>
</dbReference>
<keyword evidence="4" id="KW-0560">Oxidoreductase</keyword>
<dbReference type="SUPFAM" id="SSF54373">
    <property type="entry name" value="FAD-linked reductases, C-terminal domain"/>
    <property type="match status" value="1"/>
</dbReference>
<feature type="domain" description="FAD dependent oxidoreductase" evidence="5">
    <location>
        <begin position="7"/>
        <end position="345"/>
    </location>
</feature>
<evidence type="ECO:0000313" key="6">
    <source>
        <dbReference type="EMBL" id="GAA1682357.1"/>
    </source>
</evidence>
<evidence type="ECO:0000256" key="3">
    <source>
        <dbReference type="ARBA" id="ARBA00022827"/>
    </source>
</evidence>
<proteinExistence type="predicted"/>
<evidence type="ECO:0000313" key="7">
    <source>
        <dbReference type="Proteomes" id="UP001500596"/>
    </source>
</evidence>
<dbReference type="Gene3D" id="3.50.50.60">
    <property type="entry name" value="FAD/NAD(P)-binding domain"/>
    <property type="match status" value="1"/>
</dbReference>
<evidence type="ECO:0000259" key="5">
    <source>
        <dbReference type="Pfam" id="PF01266"/>
    </source>
</evidence>
<dbReference type="InterPro" id="IPR045170">
    <property type="entry name" value="MTOX"/>
</dbReference>
<dbReference type="PANTHER" id="PTHR10961">
    <property type="entry name" value="PEROXISOMAL SARCOSINE OXIDASE"/>
    <property type="match status" value="1"/>
</dbReference>
<evidence type="ECO:0000256" key="4">
    <source>
        <dbReference type="ARBA" id="ARBA00023002"/>
    </source>
</evidence>
<keyword evidence="2" id="KW-0285">Flavoprotein</keyword>
<dbReference type="EMBL" id="BAAAPK010000001">
    <property type="protein sequence ID" value="GAA1682357.1"/>
    <property type="molecule type" value="Genomic_DNA"/>
</dbReference>
<dbReference type="Gene3D" id="3.30.9.10">
    <property type="entry name" value="D-Amino Acid Oxidase, subunit A, domain 2"/>
    <property type="match status" value="1"/>
</dbReference>
<evidence type="ECO:0000256" key="2">
    <source>
        <dbReference type="ARBA" id="ARBA00022630"/>
    </source>
</evidence>
<organism evidence="6 7">
    <name type="scientific">Microbacterium lacus</name>
    <dbReference type="NCBI Taxonomy" id="415217"/>
    <lineage>
        <taxon>Bacteria</taxon>
        <taxon>Bacillati</taxon>
        <taxon>Actinomycetota</taxon>
        <taxon>Actinomycetes</taxon>
        <taxon>Micrococcales</taxon>
        <taxon>Microbacteriaceae</taxon>
        <taxon>Microbacterium</taxon>
    </lineage>
</organism>
<dbReference type="NCBIfam" id="NF008425">
    <property type="entry name" value="PRK11259.1"/>
    <property type="match status" value="1"/>
</dbReference>
<sequence>MTARDADVVVVGLGIHGSAATAALARRGVDVIAVDRFEPAHTRGSSHGRTRMIRRAYPNPIWNDFVARAFDGWGALERESGETLLHRTGGLYAHRGESQLQGPGCVVVDERARMAELMPGFAVPTGYGAVYDPDAGVLEASRAVSSLQQSAAAHGAALRWGVRAEGWERVDAGVVLRTDAGELRARRLVIAGGSWMGALVPELAPLVEVWRILTLTVAAGQAVGMPPSLGAFSVDRHEGLVFGIPDADGNGVKLGIDAGLIWDPESPVAPPSEAEAEALRQLLGLYVPRIDTAAVELAACLYTMTADKRFVIGPLRRAPEVVVASACSGHGFKFGPAVGEALADLATGAERRDLDFISTSRRGI</sequence>
<comment type="cofactor">
    <cofactor evidence="1">
        <name>FAD</name>
        <dbReference type="ChEBI" id="CHEBI:57692"/>
    </cofactor>
</comment>
<evidence type="ECO:0000256" key="1">
    <source>
        <dbReference type="ARBA" id="ARBA00001974"/>
    </source>
</evidence>
<dbReference type="Proteomes" id="UP001500596">
    <property type="component" value="Unassembled WGS sequence"/>
</dbReference>
<keyword evidence="7" id="KW-1185">Reference proteome</keyword>
<dbReference type="SUPFAM" id="SSF51905">
    <property type="entry name" value="FAD/NAD(P)-binding domain"/>
    <property type="match status" value="1"/>
</dbReference>
<keyword evidence="3" id="KW-0274">FAD</keyword>
<protein>
    <submittedName>
        <fullName evidence="6">N-methyl-L-tryptophan oxidase</fullName>
    </submittedName>
</protein>
<dbReference type="RefSeq" id="WP_344055487.1">
    <property type="nucleotide sequence ID" value="NZ_BAAAPK010000001.1"/>
</dbReference>
<reference evidence="6 7" key="1">
    <citation type="journal article" date="2019" name="Int. J. Syst. Evol. Microbiol.">
        <title>The Global Catalogue of Microorganisms (GCM) 10K type strain sequencing project: providing services to taxonomists for standard genome sequencing and annotation.</title>
        <authorList>
            <consortium name="The Broad Institute Genomics Platform"/>
            <consortium name="The Broad Institute Genome Sequencing Center for Infectious Disease"/>
            <person name="Wu L."/>
            <person name="Ma J."/>
        </authorList>
    </citation>
    <scope>NUCLEOTIDE SEQUENCE [LARGE SCALE GENOMIC DNA]</scope>
    <source>
        <strain evidence="6 7">JCM 15575</strain>
    </source>
</reference>
<dbReference type="PANTHER" id="PTHR10961:SF7">
    <property type="entry name" value="FAD DEPENDENT OXIDOREDUCTASE DOMAIN-CONTAINING PROTEIN"/>
    <property type="match status" value="1"/>
</dbReference>
<comment type="caution">
    <text evidence="6">The sequence shown here is derived from an EMBL/GenBank/DDBJ whole genome shotgun (WGS) entry which is preliminary data.</text>
</comment>
<dbReference type="InterPro" id="IPR006076">
    <property type="entry name" value="FAD-dep_OxRdtase"/>
</dbReference>
<gene>
    <name evidence="6" type="primary">solA_2</name>
    <name evidence="6" type="ORF">GCM10009807_27840</name>
</gene>
<name>A0ABN2H5M7_9MICO</name>
<dbReference type="InterPro" id="IPR036188">
    <property type="entry name" value="FAD/NAD-bd_sf"/>
</dbReference>